<organism evidence="2 3">
    <name type="scientific">Streptomyces andamanensis</name>
    <dbReference type="NCBI Taxonomy" id="1565035"/>
    <lineage>
        <taxon>Bacteria</taxon>
        <taxon>Bacillati</taxon>
        <taxon>Actinomycetota</taxon>
        <taxon>Actinomycetes</taxon>
        <taxon>Kitasatosporales</taxon>
        <taxon>Streptomycetaceae</taxon>
        <taxon>Streptomyces</taxon>
    </lineage>
</organism>
<gene>
    <name evidence="2" type="ORF">ACFPC0_28225</name>
</gene>
<name>A0ABV8TLN9_9ACTN</name>
<reference evidence="3" key="1">
    <citation type="journal article" date="2019" name="Int. J. Syst. Evol. Microbiol.">
        <title>The Global Catalogue of Microorganisms (GCM) 10K type strain sequencing project: providing services to taxonomists for standard genome sequencing and annotation.</title>
        <authorList>
            <consortium name="The Broad Institute Genomics Platform"/>
            <consortium name="The Broad Institute Genome Sequencing Center for Infectious Disease"/>
            <person name="Wu L."/>
            <person name="Ma J."/>
        </authorList>
    </citation>
    <scope>NUCLEOTIDE SEQUENCE [LARGE SCALE GENOMIC DNA]</scope>
    <source>
        <strain evidence="3">PCU 347</strain>
    </source>
</reference>
<sequence length="71" mass="7543">MTNRIPDIAKESVWVKSSYSGNNGNCVEIASLPEGGRAVRDSKDPNSPVLSFTPAGWSAFVNSAQGEAFRA</sequence>
<proteinExistence type="predicted"/>
<dbReference type="RefSeq" id="WP_381742966.1">
    <property type="nucleotide sequence ID" value="NZ_JBHSDP010000027.1"/>
</dbReference>
<feature type="domain" description="DUF397" evidence="1">
    <location>
        <begin position="13"/>
        <end position="64"/>
    </location>
</feature>
<dbReference type="Pfam" id="PF04149">
    <property type="entry name" value="DUF397"/>
    <property type="match status" value="1"/>
</dbReference>
<protein>
    <submittedName>
        <fullName evidence="2">DUF397 domain-containing protein</fullName>
    </submittedName>
</protein>
<comment type="caution">
    <text evidence="2">The sequence shown here is derived from an EMBL/GenBank/DDBJ whole genome shotgun (WGS) entry which is preliminary data.</text>
</comment>
<evidence type="ECO:0000313" key="3">
    <source>
        <dbReference type="Proteomes" id="UP001595824"/>
    </source>
</evidence>
<evidence type="ECO:0000259" key="1">
    <source>
        <dbReference type="Pfam" id="PF04149"/>
    </source>
</evidence>
<keyword evidence="3" id="KW-1185">Reference proteome</keyword>
<dbReference type="InterPro" id="IPR007278">
    <property type="entry name" value="DUF397"/>
</dbReference>
<accession>A0ABV8TLN9</accession>
<dbReference type="EMBL" id="JBHSDP010000027">
    <property type="protein sequence ID" value="MFC4331591.1"/>
    <property type="molecule type" value="Genomic_DNA"/>
</dbReference>
<dbReference type="Proteomes" id="UP001595824">
    <property type="component" value="Unassembled WGS sequence"/>
</dbReference>
<evidence type="ECO:0000313" key="2">
    <source>
        <dbReference type="EMBL" id="MFC4331591.1"/>
    </source>
</evidence>